<dbReference type="AlphaFoldDB" id="A0A2H1WBD9"/>
<evidence type="ECO:0000256" key="1">
    <source>
        <dbReference type="ARBA" id="ARBA00022723"/>
    </source>
</evidence>
<dbReference type="InterPro" id="IPR007588">
    <property type="entry name" value="Znf_FLYWCH"/>
</dbReference>
<dbReference type="EMBL" id="ODYU01007417">
    <property type="protein sequence ID" value="SOQ50162.1"/>
    <property type="molecule type" value="Genomic_DNA"/>
</dbReference>
<dbReference type="Pfam" id="PF04500">
    <property type="entry name" value="FLYWCH"/>
    <property type="match status" value="1"/>
</dbReference>
<proteinExistence type="predicted"/>
<name>A0A2H1WBD9_SPOFR</name>
<accession>A0A2H1WBD9</accession>
<protein>
    <submittedName>
        <fullName evidence="5">SFRICE_005655</fullName>
    </submittedName>
</protein>
<gene>
    <name evidence="5" type="ORF">SFRICE_005655</name>
</gene>
<keyword evidence="2" id="KW-0863">Zinc-finger</keyword>
<evidence type="ECO:0000256" key="2">
    <source>
        <dbReference type="ARBA" id="ARBA00022771"/>
    </source>
</evidence>
<feature type="domain" description="FLYWCH-type" evidence="4">
    <location>
        <begin position="65"/>
        <end position="123"/>
    </location>
</feature>
<sequence>MEKNHPMTSPVLGGARGGVRLLLTNNHPVPYPTLSRITLLRCPQLRKTFNPSVSYYGQSNLPFTMVKSQRGADLILLDNHTFSRAAKNNDSIWICSLKRPQCKAKIRLNAYNKVIDICNEHNHAPREYNIKKYKSQQPFFLNTTDKKKLMMYQNYTFSQYSPGYFYCSKKKCGCKASLVFDRKGAFVTMKNSHNHEPPQYRCVNGDVLYPSPAYEVIKSQRGKDLILVDNYTFAKVAKSDVLWVCSLKRPLCRAKLRLDKFGNIEQLYNEHDHLPKQYMKTKSGEYVRIG</sequence>
<dbReference type="GO" id="GO:0008270">
    <property type="term" value="F:zinc ion binding"/>
    <property type="evidence" value="ECO:0007669"/>
    <property type="project" value="UniProtKB-KW"/>
</dbReference>
<dbReference type="Gene3D" id="2.20.25.240">
    <property type="match status" value="3"/>
</dbReference>
<organism evidence="5">
    <name type="scientific">Spodoptera frugiperda</name>
    <name type="common">Fall armyworm</name>
    <dbReference type="NCBI Taxonomy" id="7108"/>
    <lineage>
        <taxon>Eukaryota</taxon>
        <taxon>Metazoa</taxon>
        <taxon>Ecdysozoa</taxon>
        <taxon>Arthropoda</taxon>
        <taxon>Hexapoda</taxon>
        <taxon>Insecta</taxon>
        <taxon>Pterygota</taxon>
        <taxon>Neoptera</taxon>
        <taxon>Endopterygota</taxon>
        <taxon>Lepidoptera</taxon>
        <taxon>Glossata</taxon>
        <taxon>Ditrysia</taxon>
        <taxon>Noctuoidea</taxon>
        <taxon>Noctuidae</taxon>
        <taxon>Amphipyrinae</taxon>
        <taxon>Spodoptera</taxon>
    </lineage>
</organism>
<keyword evidence="1" id="KW-0479">Metal-binding</keyword>
<keyword evidence="3" id="KW-0862">Zinc</keyword>
<evidence type="ECO:0000256" key="3">
    <source>
        <dbReference type="ARBA" id="ARBA00022833"/>
    </source>
</evidence>
<reference evidence="5" key="1">
    <citation type="submission" date="2016-07" db="EMBL/GenBank/DDBJ databases">
        <authorList>
            <person name="Bretaudeau A."/>
        </authorList>
    </citation>
    <scope>NUCLEOTIDE SEQUENCE</scope>
    <source>
        <strain evidence="5">Rice</strain>
        <tissue evidence="5">Whole body</tissue>
    </source>
</reference>
<evidence type="ECO:0000259" key="4">
    <source>
        <dbReference type="Pfam" id="PF04500"/>
    </source>
</evidence>
<evidence type="ECO:0000313" key="5">
    <source>
        <dbReference type="EMBL" id="SOQ50162.1"/>
    </source>
</evidence>